<accession>A0A8J8CJ64</accession>
<comment type="caution">
    <text evidence="2">The sequence shown here is derived from an EMBL/GenBank/DDBJ whole genome shotgun (WGS) entry which is preliminary data.</text>
</comment>
<dbReference type="EMBL" id="WVIE01000018">
    <property type="protein sequence ID" value="NDJ18678.1"/>
    <property type="molecule type" value="Genomic_DNA"/>
</dbReference>
<dbReference type="RefSeq" id="WP_162424200.1">
    <property type="nucleotide sequence ID" value="NZ_WVIE01000018.1"/>
</dbReference>
<keyword evidence="3" id="KW-1185">Reference proteome</keyword>
<dbReference type="Pfam" id="PF01957">
    <property type="entry name" value="NfeD"/>
    <property type="match status" value="1"/>
</dbReference>
<proteinExistence type="predicted"/>
<gene>
    <name evidence="2" type="ORF">GS601_15515</name>
</gene>
<sequence>MQAPNFLKLLKRLLAKKARTSQEYAILNVAISQNYVRQDIGTVSETIHPEQGGRVEYRATWWNAVCPHNVVLPPGTRVRVLEMVNITLVVEPILPDNSASKSSKAA</sequence>
<name>A0A8J8CJ64_9CYAN</name>
<dbReference type="InterPro" id="IPR002810">
    <property type="entry name" value="NfeD-like_C"/>
</dbReference>
<dbReference type="Proteomes" id="UP000646053">
    <property type="component" value="Unassembled WGS sequence"/>
</dbReference>
<protein>
    <recommendedName>
        <fullName evidence="1">NfeD-like C-terminal domain-containing protein</fullName>
    </recommendedName>
</protein>
<dbReference type="AlphaFoldDB" id="A0A8J8CJ64"/>
<evidence type="ECO:0000313" key="3">
    <source>
        <dbReference type="Proteomes" id="UP000646053"/>
    </source>
</evidence>
<reference evidence="2" key="1">
    <citation type="submission" date="2019-12" db="EMBL/GenBank/DDBJ databases">
        <title>High-Quality draft genome sequences of three cyanobacteria isolated from the limestone walls of the Old Cathedral of Coimbra.</title>
        <authorList>
            <person name="Tiago I."/>
            <person name="Soares F."/>
            <person name="Portugal A."/>
        </authorList>
    </citation>
    <scope>NUCLEOTIDE SEQUENCE</scope>
    <source>
        <strain evidence="2">A</strain>
    </source>
</reference>
<feature type="domain" description="NfeD-like C-terminal" evidence="1">
    <location>
        <begin position="39"/>
        <end position="92"/>
    </location>
</feature>
<dbReference type="Gene3D" id="2.40.50.140">
    <property type="entry name" value="Nucleic acid-binding proteins"/>
    <property type="match status" value="1"/>
</dbReference>
<organism evidence="2 3">
    <name type="scientific">Myxacorys almedinensis A</name>
    <dbReference type="NCBI Taxonomy" id="2690445"/>
    <lineage>
        <taxon>Bacteria</taxon>
        <taxon>Bacillati</taxon>
        <taxon>Cyanobacteriota</taxon>
        <taxon>Cyanophyceae</taxon>
        <taxon>Leptolyngbyales</taxon>
        <taxon>Leptolyngbyaceae</taxon>
        <taxon>Myxacorys</taxon>
        <taxon>Myxacorys almedinensis</taxon>
    </lineage>
</organism>
<evidence type="ECO:0000313" key="2">
    <source>
        <dbReference type="EMBL" id="NDJ18678.1"/>
    </source>
</evidence>
<dbReference type="InterPro" id="IPR012340">
    <property type="entry name" value="NA-bd_OB-fold"/>
</dbReference>
<evidence type="ECO:0000259" key="1">
    <source>
        <dbReference type="Pfam" id="PF01957"/>
    </source>
</evidence>